<organism evidence="2 4">
    <name type="scientific">Cucumis melo var. makuwa</name>
    <name type="common">Oriental melon</name>
    <dbReference type="NCBI Taxonomy" id="1194695"/>
    <lineage>
        <taxon>Eukaryota</taxon>
        <taxon>Viridiplantae</taxon>
        <taxon>Streptophyta</taxon>
        <taxon>Embryophyta</taxon>
        <taxon>Tracheophyta</taxon>
        <taxon>Spermatophyta</taxon>
        <taxon>Magnoliopsida</taxon>
        <taxon>eudicotyledons</taxon>
        <taxon>Gunneridae</taxon>
        <taxon>Pentapetalae</taxon>
        <taxon>rosids</taxon>
        <taxon>fabids</taxon>
        <taxon>Cucurbitales</taxon>
        <taxon>Cucurbitaceae</taxon>
        <taxon>Benincaseae</taxon>
        <taxon>Cucumis</taxon>
    </lineage>
</organism>
<reference evidence="4 5" key="1">
    <citation type="submission" date="2019-08" db="EMBL/GenBank/DDBJ databases">
        <title>Draft genome sequences of two oriental melons (Cucumis melo L. var makuwa).</title>
        <authorList>
            <person name="Kwon S.-Y."/>
        </authorList>
    </citation>
    <scope>NUCLEOTIDE SEQUENCE [LARGE SCALE GENOMIC DNA]</scope>
    <source>
        <strain evidence="5">cv. Chang Bougi</strain>
        <strain evidence="4">cv. SW 3</strain>
        <tissue evidence="2">Leaf</tissue>
    </source>
</reference>
<dbReference type="OrthoDB" id="5554229at2759"/>
<dbReference type="Proteomes" id="UP000321947">
    <property type="component" value="Unassembled WGS sequence"/>
</dbReference>
<dbReference type="Pfam" id="PF24626">
    <property type="entry name" value="SH3_Tf2-1"/>
    <property type="match status" value="1"/>
</dbReference>
<dbReference type="EMBL" id="SSTD01013635">
    <property type="protein sequence ID" value="TYK06121.1"/>
    <property type="molecule type" value="Genomic_DNA"/>
</dbReference>
<dbReference type="EMBL" id="SSTE01000887">
    <property type="protein sequence ID" value="KAA0066523.1"/>
    <property type="molecule type" value="Genomic_DNA"/>
</dbReference>
<evidence type="ECO:0000313" key="5">
    <source>
        <dbReference type="Proteomes" id="UP000321947"/>
    </source>
</evidence>
<comment type="caution">
    <text evidence="2">The sequence shown here is derived from an EMBL/GenBank/DDBJ whole genome shotgun (WGS) entry which is preliminary data.</text>
</comment>
<accession>A0A5A7VEQ7</accession>
<protein>
    <submittedName>
        <fullName evidence="2">GDT1-like protein 2</fullName>
    </submittedName>
</protein>
<name>A0A5A7VEQ7_CUCMM</name>
<dbReference type="Proteomes" id="UP000321393">
    <property type="component" value="Unassembled WGS sequence"/>
</dbReference>
<gene>
    <name evidence="3" type="ORF">E5676_scaffold572G00110</name>
    <name evidence="2" type="ORF">E6C27_scaffold25G00770</name>
</gene>
<evidence type="ECO:0000313" key="4">
    <source>
        <dbReference type="Proteomes" id="UP000321393"/>
    </source>
</evidence>
<sequence>MTESIGKVAYRLDLPSNASIHNVFHISQLKLKLGQTHKVQHLPPALTEEFELQMIPETVLGVRWSSELEAYEWLVKRKGCLESEATWESTYLMNQKVQFELSGIVSALIIYT</sequence>
<dbReference type="InterPro" id="IPR016197">
    <property type="entry name" value="Chromo-like_dom_sf"/>
</dbReference>
<evidence type="ECO:0000313" key="2">
    <source>
        <dbReference type="EMBL" id="KAA0066523.1"/>
    </source>
</evidence>
<evidence type="ECO:0000313" key="3">
    <source>
        <dbReference type="EMBL" id="TYK06121.1"/>
    </source>
</evidence>
<evidence type="ECO:0000259" key="1">
    <source>
        <dbReference type="Pfam" id="PF24626"/>
    </source>
</evidence>
<feature type="domain" description="Tf2-1-like SH3-like" evidence="1">
    <location>
        <begin position="3"/>
        <end position="30"/>
    </location>
</feature>
<dbReference type="InterPro" id="IPR056924">
    <property type="entry name" value="SH3_Tf2-1"/>
</dbReference>
<dbReference type="AlphaFoldDB" id="A0A5A7VEQ7"/>
<proteinExistence type="predicted"/>
<dbReference type="SUPFAM" id="SSF54160">
    <property type="entry name" value="Chromo domain-like"/>
    <property type="match status" value="1"/>
</dbReference>